<organism evidence="10">
    <name type="scientific">Atelocyanobacterium thalassa (isolate ALOHA)</name>
    <dbReference type="NCBI Taxonomy" id="1453429"/>
    <lineage>
        <taxon>Bacteria</taxon>
        <taxon>Bacillati</taxon>
        <taxon>Cyanobacteriota</taxon>
        <taxon>Cyanophyceae</taxon>
        <taxon>Oscillatoriophycideae</taxon>
        <taxon>Chroococcales</taxon>
        <taxon>Aphanothecaceae</taxon>
        <taxon>Candidatus Atelocyanobacterium</taxon>
        <taxon>Candidatus Atelocyanobacterium thalassae</taxon>
    </lineage>
</organism>
<dbReference type="Proteomes" id="UP000001405">
    <property type="component" value="Chromosome"/>
</dbReference>
<name>D3EP62_ATETH</name>
<dbReference type="PATRIC" id="fig|713887.8.peg.494"/>
<dbReference type="PANTHER" id="PTHR43210:SF2">
    <property type="entry name" value="ATP-DEPENDENT DETHIOBIOTIN SYNTHETASE BIOD 2"/>
    <property type="match status" value="1"/>
</dbReference>
<evidence type="ECO:0000256" key="8">
    <source>
        <dbReference type="ARBA" id="ARBA00047386"/>
    </source>
</evidence>
<keyword evidence="4" id="KW-0547">Nucleotide-binding</keyword>
<keyword evidence="10" id="KW-1185">Reference proteome</keyword>
<dbReference type="InterPro" id="IPR004472">
    <property type="entry name" value="DTB_synth_BioD"/>
</dbReference>
<dbReference type="OrthoDB" id="9802097at2"/>
<dbReference type="UniPathway" id="UPA00078"/>
<dbReference type="Pfam" id="PF13500">
    <property type="entry name" value="AAA_26"/>
    <property type="match status" value="1"/>
</dbReference>
<keyword evidence="1" id="KW-0963">Cytoplasm</keyword>
<keyword evidence="6" id="KW-0067">ATP-binding</keyword>
<dbReference type="GO" id="GO:0005524">
    <property type="term" value="F:ATP binding"/>
    <property type="evidence" value="ECO:0007669"/>
    <property type="project" value="UniProtKB-KW"/>
</dbReference>
<evidence type="ECO:0000256" key="4">
    <source>
        <dbReference type="ARBA" id="ARBA00022741"/>
    </source>
</evidence>
<dbReference type="GO" id="GO:0000287">
    <property type="term" value="F:magnesium ion binding"/>
    <property type="evidence" value="ECO:0007669"/>
    <property type="project" value="InterPro"/>
</dbReference>
<evidence type="ECO:0000313" key="10">
    <source>
        <dbReference type="Proteomes" id="UP000001405"/>
    </source>
</evidence>
<dbReference type="GO" id="GO:0005829">
    <property type="term" value="C:cytosol"/>
    <property type="evidence" value="ECO:0007669"/>
    <property type="project" value="TreeGrafter"/>
</dbReference>
<evidence type="ECO:0000256" key="1">
    <source>
        <dbReference type="ARBA" id="ARBA00022490"/>
    </source>
</evidence>
<accession>D3EP62</accession>
<dbReference type="AlphaFoldDB" id="D3EP62"/>
<dbReference type="GO" id="GO:0004141">
    <property type="term" value="F:dethiobiotin synthase activity"/>
    <property type="evidence" value="ECO:0007669"/>
    <property type="project" value="InterPro"/>
</dbReference>
<dbReference type="CDD" id="cd03109">
    <property type="entry name" value="DTBS"/>
    <property type="match status" value="1"/>
</dbReference>
<dbReference type="PIRSF" id="PIRSF006755">
    <property type="entry name" value="DTB_synth"/>
    <property type="match status" value="1"/>
</dbReference>
<evidence type="ECO:0000256" key="5">
    <source>
        <dbReference type="ARBA" id="ARBA00022756"/>
    </source>
</evidence>
<dbReference type="Gene3D" id="3.40.50.300">
    <property type="entry name" value="P-loop containing nucleotide triphosphate hydrolases"/>
    <property type="match status" value="1"/>
</dbReference>
<dbReference type="STRING" id="1453429.UCYN_05330"/>
<comment type="catalytic activity">
    <reaction evidence="8">
        <text>(7R,8S)-8-amino-7-(carboxyamino)nonanoate + ATP = (4R,5S)-dethiobiotin + ADP + phosphate + H(+)</text>
        <dbReference type="Rhea" id="RHEA:63684"/>
        <dbReference type="ChEBI" id="CHEBI:15378"/>
        <dbReference type="ChEBI" id="CHEBI:30616"/>
        <dbReference type="ChEBI" id="CHEBI:43474"/>
        <dbReference type="ChEBI" id="CHEBI:149470"/>
        <dbReference type="ChEBI" id="CHEBI:149473"/>
        <dbReference type="ChEBI" id="CHEBI:456216"/>
    </reaction>
</comment>
<keyword evidence="7" id="KW-0460">Magnesium</keyword>
<keyword evidence="5" id="KW-0093">Biotin biosynthesis</keyword>
<sequence>MQTLFITGTAPSSGKTLLIKILAIYKQTYFCEESSGILDLIQEELDENKLPNNFLFSSPNKIKIVSRQLPRAATVTNSDDLCSNLLGKLWKTLSSLQKELDLVLIDGAESLSSPITREMLISDIVGIWDLPTILIVPIESNTINQAIANIALAVKNKVNLKGIILNCTSPLVQERISQLAPIDLIQSLTNIPILGILPYIKDTEDAKELLSAASSIDLESLFY</sequence>
<keyword evidence="2" id="KW-0436">Ligase</keyword>
<dbReference type="SUPFAM" id="SSF52540">
    <property type="entry name" value="P-loop containing nucleoside triphosphate hydrolases"/>
    <property type="match status" value="1"/>
</dbReference>
<evidence type="ECO:0000256" key="6">
    <source>
        <dbReference type="ARBA" id="ARBA00022840"/>
    </source>
</evidence>
<dbReference type="InterPro" id="IPR027417">
    <property type="entry name" value="P-loop_NTPase"/>
</dbReference>
<keyword evidence="3" id="KW-0479">Metal-binding</keyword>
<gene>
    <name evidence="9" type="ordered locus">UCYN_05330</name>
</gene>
<evidence type="ECO:0000256" key="7">
    <source>
        <dbReference type="ARBA" id="ARBA00022842"/>
    </source>
</evidence>
<dbReference type="GO" id="GO:0009102">
    <property type="term" value="P:biotin biosynthetic process"/>
    <property type="evidence" value="ECO:0007669"/>
    <property type="project" value="UniProtKB-UniPathway"/>
</dbReference>
<dbReference type="HOGENOM" id="CLU_072551_3_1_3"/>
<dbReference type="KEGG" id="cyu:UCYN_05330"/>
<protein>
    <submittedName>
        <fullName evidence="9">Dethiobiotin synthetase</fullName>
    </submittedName>
</protein>
<dbReference type="RefSeq" id="WP_012953927.1">
    <property type="nucleotide sequence ID" value="NC_013771.1"/>
</dbReference>
<dbReference type="PANTHER" id="PTHR43210">
    <property type="entry name" value="DETHIOBIOTIN SYNTHETASE"/>
    <property type="match status" value="1"/>
</dbReference>
<evidence type="ECO:0000256" key="3">
    <source>
        <dbReference type="ARBA" id="ARBA00022723"/>
    </source>
</evidence>
<proteinExistence type="predicted"/>
<evidence type="ECO:0000313" key="9">
    <source>
        <dbReference type="EMBL" id="ADB95262.1"/>
    </source>
</evidence>
<reference evidence="9 10" key="1">
    <citation type="journal article" date="2010" name="Nature">
        <title>Metabolic streamlining in an open-ocean nitrogen-fixing cyanobacterium.</title>
        <authorList>
            <person name="Tripp H.J."/>
            <person name="Bench S.R."/>
            <person name="Turk K.A."/>
            <person name="Foster R.A."/>
            <person name="Desany B.A."/>
            <person name="Niazi F."/>
            <person name="Affourtit J.P."/>
            <person name="Zehr J.P."/>
        </authorList>
    </citation>
    <scope>NUCLEOTIDE SEQUENCE [LARGE SCALE GENOMIC DNA]</scope>
    <source>
        <strain evidence="10">ALOHA</strain>
    </source>
</reference>
<evidence type="ECO:0000256" key="2">
    <source>
        <dbReference type="ARBA" id="ARBA00022598"/>
    </source>
</evidence>
<dbReference type="EMBL" id="CP001842">
    <property type="protein sequence ID" value="ADB95262.1"/>
    <property type="molecule type" value="Genomic_DNA"/>
</dbReference>